<gene>
    <name evidence="1" type="ORF">ALO43_200593</name>
</gene>
<accession>A0AA40P4Q5</accession>
<proteinExistence type="predicted"/>
<dbReference type="Proteomes" id="UP000050523">
    <property type="component" value="Unassembled WGS sequence"/>
</dbReference>
<evidence type="ECO:0000313" key="1">
    <source>
        <dbReference type="EMBL" id="KPZ01210.1"/>
    </source>
</evidence>
<dbReference type="AlphaFoldDB" id="A0AA40P4Q5"/>
<name>A0AA40P4Q5_9PSED</name>
<reference evidence="1 2" key="1">
    <citation type="submission" date="2015-09" db="EMBL/GenBank/DDBJ databases">
        <title>Genome announcement of multiple Pseudomonas syringae strains.</title>
        <authorList>
            <person name="Thakur S."/>
            <person name="Wang P.W."/>
            <person name="Gong Y."/>
            <person name="Weir B.S."/>
            <person name="Guttman D.S."/>
        </authorList>
    </citation>
    <scope>NUCLEOTIDE SEQUENCE [LARGE SCALE GENOMIC DNA]</scope>
    <source>
        <strain evidence="1 2">ICMP9151</strain>
    </source>
</reference>
<protein>
    <submittedName>
        <fullName evidence="1">MFS transporter</fullName>
    </submittedName>
</protein>
<sequence>MIGRERPEADLAKVWSQYLPGTQSRHFSSDGYRTFMLNTDVPRSGEGIYG</sequence>
<evidence type="ECO:0000313" key="2">
    <source>
        <dbReference type="Proteomes" id="UP000050523"/>
    </source>
</evidence>
<dbReference type="EMBL" id="LJRO01000185">
    <property type="protein sequence ID" value="KPZ01210.1"/>
    <property type="molecule type" value="Genomic_DNA"/>
</dbReference>
<comment type="caution">
    <text evidence="1">The sequence shown here is derived from an EMBL/GenBank/DDBJ whole genome shotgun (WGS) entry which is preliminary data.</text>
</comment>
<organism evidence="1 2">
    <name type="scientific">Pseudomonas tremae</name>
    <dbReference type="NCBI Taxonomy" id="200454"/>
    <lineage>
        <taxon>Bacteria</taxon>
        <taxon>Pseudomonadati</taxon>
        <taxon>Pseudomonadota</taxon>
        <taxon>Gammaproteobacteria</taxon>
        <taxon>Pseudomonadales</taxon>
        <taxon>Pseudomonadaceae</taxon>
        <taxon>Pseudomonas</taxon>
    </lineage>
</organism>